<protein>
    <submittedName>
        <fullName evidence="2">Uncharacterized protein</fullName>
    </submittedName>
</protein>
<keyword evidence="3" id="KW-1185">Reference proteome</keyword>
<accession>A0A5B7KLA1</accession>
<evidence type="ECO:0000313" key="2">
    <source>
        <dbReference type="EMBL" id="MPD05425.1"/>
    </source>
</evidence>
<proteinExistence type="predicted"/>
<feature type="region of interest" description="Disordered" evidence="1">
    <location>
        <begin position="1"/>
        <end position="37"/>
    </location>
</feature>
<evidence type="ECO:0000256" key="1">
    <source>
        <dbReference type="SAM" id="MobiDB-lite"/>
    </source>
</evidence>
<feature type="compositionally biased region" description="Polar residues" evidence="1">
    <location>
        <begin position="1"/>
        <end position="26"/>
    </location>
</feature>
<dbReference type="AlphaFoldDB" id="A0A5B7KLA1"/>
<sequence>MRKPQQKTVSPQHSPILTDSQQQTSHHSMKKPQQKITSLTTAQFSTYRFTKASNLTTARKIQPQQISLTTAQFSTYRFTTANKITTGRKTQPQQNTISPQHDKIS</sequence>
<dbReference type="Proteomes" id="UP000324222">
    <property type="component" value="Unassembled WGS sequence"/>
</dbReference>
<name>A0A5B7KLA1_PORTR</name>
<reference evidence="2 3" key="1">
    <citation type="submission" date="2019-05" db="EMBL/GenBank/DDBJ databases">
        <title>Another draft genome of Portunus trituberculatus and its Hox gene families provides insights of decapod evolution.</title>
        <authorList>
            <person name="Jeong J.-H."/>
            <person name="Song I."/>
            <person name="Kim S."/>
            <person name="Choi T."/>
            <person name="Kim D."/>
            <person name="Ryu S."/>
            <person name="Kim W."/>
        </authorList>
    </citation>
    <scope>NUCLEOTIDE SEQUENCE [LARGE SCALE GENOMIC DNA]</scope>
    <source>
        <tissue evidence="2">Muscle</tissue>
    </source>
</reference>
<dbReference type="EMBL" id="VSRR010145936">
    <property type="protein sequence ID" value="MPD05425.1"/>
    <property type="molecule type" value="Genomic_DNA"/>
</dbReference>
<feature type="compositionally biased region" description="Polar residues" evidence="1">
    <location>
        <begin position="82"/>
        <end position="99"/>
    </location>
</feature>
<comment type="caution">
    <text evidence="2">The sequence shown here is derived from an EMBL/GenBank/DDBJ whole genome shotgun (WGS) entry which is preliminary data.</text>
</comment>
<feature type="region of interest" description="Disordered" evidence="1">
    <location>
        <begin position="82"/>
        <end position="105"/>
    </location>
</feature>
<gene>
    <name evidence="2" type="ORF">E2C01_101165</name>
</gene>
<evidence type="ECO:0000313" key="3">
    <source>
        <dbReference type="Proteomes" id="UP000324222"/>
    </source>
</evidence>
<organism evidence="2 3">
    <name type="scientific">Portunus trituberculatus</name>
    <name type="common">Swimming crab</name>
    <name type="synonym">Neptunus trituberculatus</name>
    <dbReference type="NCBI Taxonomy" id="210409"/>
    <lineage>
        <taxon>Eukaryota</taxon>
        <taxon>Metazoa</taxon>
        <taxon>Ecdysozoa</taxon>
        <taxon>Arthropoda</taxon>
        <taxon>Crustacea</taxon>
        <taxon>Multicrustacea</taxon>
        <taxon>Malacostraca</taxon>
        <taxon>Eumalacostraca</taxon>
        <taxon>Eucarida</taxon>
        <taxon>Decapoda</taxon>
        <taxon>Pleocyemata</taxon>
        <taxon>Brachyura</taxon>
        <taxon>Eubrachyura</taxon>
        <taxon>Portunoidea</taxon>
        <taxon>Portunidae</taxon>
        <taxon>Portuninae</taxon>
        <taxon>Portunus</taxon>
    </lineage>
</organism>